<protein>
    <submittedName>
        <fullName evidence="6">LacI family DNA-binding transcriptional regulator</fullName>
    </submittedName>
</protein>
<sequence length="338" mass="37575">MVTLKQLAKELNVSISTVSKALNNSEEIGQETVKRVKELAELYNYKPNKVALSLKQNKTNTIGVIIPDILNHFLAKALFGIEREANLHGYNIITCISNESLVKEKESLQLLASGSVDGFILCVSEETQIKNEVEHFKKTMSQGHPIVMFDRVAHDVLCDKVIVDDYDSTYRATKSLLDEGRNKIAFISNIDELSVGKLRERGYRQAILESLGQELLSLKIRKGEDSHQKIKSFFKDNQDIDGVIAADSTSGVIAINMAVHFKRKVPKHISVIGFSSKSVSIHSVPPLTAIRQHAKKIGAKAAQLLIKRLQTPATEELQFTTKIIKTTVVKTKSTLKAL</sequence>
<keyword evidence="7" id="KW-1185">Reference proteome</keyword>
<accession>A0ABP8C395</accession>
<feature type="domain" description="HTH cro/C1-type" evidence="5">
    <location>
        <begin position="3"/>
        <end position="50"/>
    </location>
</feature>
<dbReference type="GO" id="GO:0003677">
    <property type="term" value="F:DNA binding"/>
    <property type="evidence" value="ECO:0007669"/>
    <property type="project" value="UniProtKB-KW"/>
</dbReference>
<evidence type="ECO:0000256" key="1">
    <source>
        <dbReference type="ARBA" id="ARBA00023015"/>
    </source>
</evidence>
<dbReference type="Pfam" id="PF00356">
    <property type="entry name" value="LacI"/>
    <property type="match status" value="1"/>
</dbReference>
<dbReference type="Proteomes" id="UP001501496">
    <property type="component" value="Unassembled WGS sequence"/>
</dbReference>
<reference evidence="7" key="1">
    <citation type="journal article" date="2019" name="Int. J. Syst. Evol. Microbiol.">
        <title>The Global Catalogue of Microorganisms (GCM) 10K type strain sequencing project: providing services to taxonomists for standard genome sequencing and annotation.</title>
        <authorList>
            <consortium name="The Broad Institute Genomics Platform"/>
            <consortium name="The Broad Institute Genome Sequencing Center for Infectious Disease"/>
            <person name="Wu L."/>
            <person name="Ma J."/>
        </authorList>
    </citation>
    <scope>NUCLEOTIDE SEQUENCE [LARGE SCALE GENOMIC DNA]</scope>
    <source>
        <strain evidence="7">JCM 17630</strain>
    </source>
</reference>
<dbReference type="InterPro" id="IPR028082">
    <property type="entry name" value="Peripla_BP_I"/>
</dbReference>
<evidence type="ECO:0000256" key="3">
    <source>
        <dbReference type="ARBA" id="ARBA00023163"/>
    </source>
</evidence>
<dbReference type="SMART" id="SM00354">
    <property type="entry name" value="HTH_LACI"/>
    <property type="match status" value="1"/>
</dbReference>
<dbReference type="InterPro" id="IPR010982">
    <property type="entry name" value="Lambda_DNA-bd_dom_sf"/>
</dbReference>
<evidence type="ECO:0000256" key="2">
    <source>
        <dbReference type="ARBA" id="ARBA00023125"/>
    </source>
</evidence>
<dbReference type="InterPro" id="IPR000843">
    <property type="entry name" value="HTH_LacI"/>
</dbReference>
<dbReference type="PROSITE" id="PS50932">
    <property type="entry name" value="HTH_LACI_2"/>
    <property type="match status" value="1"/>
</dbReference>
<dbReference type="EMBL" id="BAABCA010000002">
    <property type="protein sequence ID" value="GAA4232768.1"/>
    <property type="molecule type" value="Genomic_DNA"/>
</dbReference>
<dbReference type="PROSITE" id="PS50943">
    <property type="entry name" value="HTH_CROC1"/>
    <property type="match status" value="1"/>
</dbReference>
<dbReference type="PANTHER" id="PTHR30146">
    <property type="entry name" value="LACI-RELATED TRANSCRIPTIONAL REPRESSOR"/>
    <property type="match status" value="1"/>
</dbReference>
<dbReference type="Pfam" id="PF00532">
    <property type="entry name" value="Peripla_BP_1"/>
    <property type="match status" value="1"/>
</dbReference>
<keyword evidence="3" id="KW-0804">Transcription</keyword>
<proteinExistence type="predicted"/>
<dbReference type="Gene3D" id="1.10.260.40">
    <property type="entry name" value="lambda repressor-like DNA-binding domains"/>
    <property type="match status" value="1"/>
</dbReference>
<evidence type="ECO:0000259" key="5">
    <source>
        <dbReference type="PROSITE" id="PS50943"/>
    </source>
</evidence>
<dbReference type="Gene3D" id="3.40.50.2300">
    <property type="match status" value="2"/>
</dbReference>
<dbReference type="InterPro" id="IPR001761">
    <property type="entry name" value="Peripla_BP/Lac1_sug-bd_dom"/>
</dbReference>
<evidence type="ECO:0000313" key="6">
    <source>
        <dbReference type="EMBL" id="GAA4232768.1"/>
    </source>
</evidence>
<comment type="caution">
    <text evidence="6">The sequence shown here is derived from an EMBL/GenBank/DDBJ whole genome shotgun (WGS) entry which is preliminary data.</text>
</comment>
<feature type="domain" description="HTH lacI-type" evidence="4">
    <location>
        <begin position="2"/>
        <end position="56"/>
    </location>
</feature>
<dbReference type="PANTHER" id="PTHR30146:SF109">
    <property type="entry name" value="HTH-TYPE TRANSCRIPTIONAL REGULATOR GALS"/>
    <property type="match status" value="1"/>
</dbReference>
<dbReference type="SUPFAM" id="SSF47413">
    <property type="entry name" value="lambda repressor-like DNA-binding domains"/>
    <property type="match status" value="1"/>
</dbReference>
<organism evidence="6 7">
    <name type="scientific">Postechiella marina</name>
    <dbReference type="NCBI Taxonomy" id="943941"/>
    <lineage>
        <taxon>Bacteria</taxon>
        <taxon>Pseudomonadati</taxon>
        <taxon>Bacteroidota</taxon>
        <taxon>Flavobacteriia</taxon>
        <taxon>Flavobacteriales</taxon>
        <taxon>Flavobacteriaceae</taxon>
        <taxon>Postechiella</taxon>
    </lineage>
</organism>
<dbReference type="InterPro" id="IPR001387">
    <property type="entry name" value="Cro/C1-type_HTH"/>
</dbReference>
<dbReference type="RefSeq" id="WP_344786816.1">
    <property type="nucleotide sequence ID" value="NZ_BAABCA010000002.1"/>
</dbReference>
<dbReference type="SUPFAM" id="SSF53822">
    <property type="entry name" value="Periplasmic binding protein-like I"/>
    <property type="match status" value="1"/>
</dbReference>
<keyword evidence="1" id="KW-0805">Transcription regulation</keyword>
<dbReference type="CDD" id="cd01392">
    <property type="entry name" value="HTH_LacI"/>
    <property type="match status" value="1"/>
</dbReference>
<dbReference type="CDD" id="cd06267">
    <property type="entry name" value="PBP1_LacI_sugar_binding-like"/>
    <property type="match status" value="1"/>
</dbReference>
<evidence type="ECO:0000259" key="4">
    <source>
        <dbReference type="PROSITE" id="PS50932"/>
    </source>
</evidence>
<gene>
    <name evidence="6" type="ORF">GCM10022291_08220</name>
</gene>
<name>A0ABP8C395_9FLAO</name>
<keyword evidence="2 6" id="KW-0238">DNA-binding</keyword>
<evidence type="ECO:0000313" key="7">
    <source>
        <dbReference type="Proteomes" id="UP001501496"/>
    </source>
</evidence>